<dbReference type="EMBL" id="JACRTL010000002">
    <property type="protein sequence ID" value="MBC8610448.1"/>
    <property type="molecule type" value="Genomic_DNA"/>
</dbReference>
<keyword evidence="8 10" id="KW-0811">Translocation</keyword>
<keyword evidence="7 10" id="KW-1133">Transmembrane helix</keyword>
<proteinExistence type="inferred from homology"/>
<evidence type="ECO:0000256" key="1">
    <source>
        <dbReference type="ARBA" id="ARBA00004651"/>
    </source>
</evidence>
<dbReference type="InterPro" id="IPR004692">
    <property type="entry name" value="SecG"/>
</dbReference>
<feature type="transmembrane region" description="Helical" evidence="10">
    <location>
        <begin position="6"/>
        <end position="25"/>
    </location>
</feature>
<comment type="similarity">
    <text evidence="2 10">Belongs to the SecG family.</text>
</comment>
<dbReference type="NCBIfam" id="TIGR00810">
    <property type="entry name" value="secG"/>
    <property type="match status" value="1"/>
</dbReference>
<evidence type="ECO:0000256" key="8">
    <source>
        <dbReference type="ARBA" id="ARBA00023010"/>
    </source>
</evidence>
<keyword evidence="5 10" id="KW-0812">Transmembrane</keyword>
<dbReference type="GO" id="GO:0015450">
    <property type="term" value="F:protein-transporting ATPase activity"/>
    <property type="evidence" value="ECO:0007669"/>
    <property type="project" value="UniProtKB-UniRule"/>
</dbReference>
<evidence type="ECO:0000256" key="2">
    <source>
        <dbReference type="ARBA" id="ARBA00008445"/>
    </source>
</evidence>
<dbReference type="PANTHER" id="PTHR34182:SF1">
    <property type="entry name" value="PROTEIN-EXPORT MEMBRANE PROTEIN SECG"/>
    <property type="match status" value="1"/>
</dbReference>
<dbReference type="GO" id="GO:0043952">
    <property type="term" value="P:protein transport by the Sec complex"/>
    <property type="evidence" value="ECO:0007669"/>
    <property type="project" value="TreeGrafter"/>
</dbReference>
<accession>A0A8J6PBN1</accession>
<dbReference type="OrthoDB" id="1708246at2"/>
<name>A0A8J6PBN1_9FIRM</name>
<evidence type="ECO:0000256" key="9">
    <source>
        <dbReference type="ARBA" id="ARBA00023136"/>
    </source>
</evidence>
<dbReference type="GO" id="GO:0065002">
    <property type="term" value="P:intracellular protein transmembrane transport"/>
    <property type="evidence" value="ECO:0007669"/>
    <property type="project" value="TreeGrafter"/>
</dbReference>
<keyword evidence="4 10" id="KW-1003">Cell membrane</keyword>
<gene>
    <name evidence="11" type="primary">secG</name>
    <name evidence="11" type="ORF">H8702_04840</name>
</gene>
<keyword evidence="3 10" id="KW-0813">Transport</keyword>
<dbReference type="GO" id="GO:0005886">
    <property type="term" value="C:plasma membrane"/>
    <property type="evidence" value="ECO:0007669"/>
    <property type="project" value="UniProtKB-SubCell"/>
</dbReference>
<evidence type="ECO:0000256" key="3">
    <source>
        <dbReference type="ARBA" id="ARBA00022448"/>
    </source>
</evidence>
<evidence type="ECO:0000256" key="7">
    <source>
        <dbReference type="ARBA" id="ARBA00022989"/>
    </source>
</evidence>
<dbReference type="Proteomes" id="UP000632659">
    <property type="component" value="Unassembled WGS sequence"/>
</dbReference>
<feature type="transmembrane region" description="Helical" evidence="10">
    <location>
        <begin position="64"/>
        <end position="83"/>
    </location>
</feature>
<comment type="subcellular location">
    <subcellularLocation>
        <location evidence="1 10">Cell membrane</location>
        <topology evidence="1 10">Multi-pass membrane protein</topology>
    </subcellularLocation>
</comment>
<keyword evidence="9 10" id="KW-0472">Membrane</keyword>
<evidence type="ECO:0000256" key="6">
    <source>
        <dbReference type="ARBA" id="ARBA00022927"/>
    </source>
</evidence>
<protein>
    <recommendedName>
        <fullName evidence="10">Protein-export membrane protein SecG</fullName>
    </recommendedName>
</protein>
<dbReference type="AlphaFoldDB" id="A0A8J6PBN1"/>
<organism evidence="11 12">
    <name type="scientific">Massiliimalia timonensis</name>
    <dbReference type="NCBI Taxonomy" id="1987501"/>
    <lineage>
        <taxon>Bacteria</taxon>
        <taxon>Bacillati</taxon>
        <taxon>Bacillota</taxon>
        <taxon>Clostridia</taxon>
        <taxon>Eubacteriales</taxon>
        <taxon>Oscillospiraceae</taxon>
        <taxon>Massiliimalia</taxon>
    </lineage>
</organism>
<reference evidence="11" key="1">
    <citation type="submission" date="2020-08" db="EMBL/GenBank/DDBJ databases">
        <title>Genome public.</title>
        <authorList>
            <person name="Liu C."/>
            <person name="Sun Q."/>
        </authorList>
    </citation>
    <scope>NUCLEOTIDE SEQUENCE</scope>
    <source>
        <strain evidence="11">NSJ-15</strain>
    </source>
</reference>
<evidence type="ECO:0000256" key="5">
    <source>
        <dbReference type="ARBA" id="ARBA00022692"/>
    </source>
</evidence>
<sequence length="84" mass="9070">MNPIEIVGGILLIIASVLIILIVMLQESKQAGMGAISGESGSNNFYGREGGRTKDAFYAKLTKILAVVFFVVTLVMNLVIHFVK</sequence>
<dbReference type="PANTHER" id="PTHR34182">
    <property type="entry name" value="PROTEIN-EXPORT MEMBRANE PROTEIN SECG"/>
    <property type="match status" value="1"/>
</dbReference>
<evidence type="ECO:0000313" key="11">
    <source>
        <dbReference type="EMBL" id="MBC8610448.1"/>
    </source>
</evidence>
<dbReference type="GO" id="GO:0009306">
    <property type="term" value="P:protein secretion"/>
    <property type="evidence" value="ECO:0007669"/>
    <property type="project" value="UniProtKB-UniRule"/>
</dbReference>
<evidence type="ECO:0000256" key="10">
    <source>
        <dbReference type="RuleBase" id="RU365087"/>
    </source>
</evidence>
<keyword evidence="6 10" id="KW-0653">Protein transport</keyword>
<dbReference type="Pfam" id="PF03840">
    <property type="entry name" value="SecG"/>
    <property type="match status" value="1"/>
</dbReference>
<dbReference type="PRINTS" id="PR01651">
    <property type="entry name" value="SECGEXPORT"/>
</dbReference>
<comment type="caution">
    <text evidence="11">The sequence shown here is derived from an EMBL/GenBank/DDBJ whole genome shotgun (WGS) entry which is preliminary data.</text>
</comment>
<evidence type="ECO:0000256" key="4">
    <source>
        <dbReference type="ARBA" id="ARBA00022475"/>
    </source>
</evidence>
<evidence type="ECO:0000313" key="12">
    <source>
        <dbReference type="Proteomes" id="UP000632659"/>
    </source>
</evidence>
<keyword evidence="12" id="KW-1185">Reference proteome</keyword>
<comment type="function">
    <text evidence="10">Involved in protein export. Participates in an early event of protein translocation.</text>
</comment>
<dbReference type="RefSeq" id="WP_158662668.1">
    <property type="nucleotide sequence ID" value="NZ_FYDD01000004.1"/>
</dbReference>